<name>A0A4Y2JZ17_ARAVE</name>
<comment type="caution">
    <text evidence="1">The sequence shown here is derived from an EMBL/GenBank/DDBJ whole genome shotgun (WGS) entry which is preliminary data.</text>
</comment>
<sequence>MDIPEPVIKIINRYQAVGTGTMGPITNHKRVILNTSYRGRYLSARYANARYFSSNPPKGCYDAIPQLTKGASLAKGWLNFPGSKTPVIKVQNSIVEVLTFNLHPFFSVFTSSTLTSNPQRSGRNIQSQLFVRVSNTSSNRNIRFPSSVIIGSGQNVVASFGSSTCAVYKPIGTVPPNPRVYT</sequence>
<keyword evidence="2" id="KW-1185">Reference proteome</keyword>
<evidence type="ECO:0000313" key="2">
    <source>
        <dbReference type="Proteomes" id="UP000499080"/>
    </source>
</evidence>
<dbReference type="AlphaFoldDB" id="A0A4Y2JZ17"/>
<reference evidence="1 2" key="1">
    <citation type="journal article" date="2019" name="Sci. Rep.">
        <title>Orb-weaving spider Araneus ventricosus genome elucidates the spidroin gene catalogue.</title>
        <authorList>
            <person name="Kono N."/>
            <person name="Nakamura H."/>
            <person name="Ohtoshi R."/>
            <person name="Moran D.A.P."/>
            <person name="Shinohara A."/>
            <person name="Yoshida Y."/>
            <person name="Fujiwara M."/>
            <person name="Mori M."/>
            <person name="Tomita M."/>
            <person name="Arakawa K."/>
        </authorList>
    </citation>
    <scope>NUCLEOTIDE SEQUENCE [LARGE SCALE GENOMIC DNA]</scope>
</reference>
<accession>A0A4Y2JZ17</accession>
<dbReference type="Proteomes" id="UP000499080">
    <property type="component" value="Unassembled WGS sequence"/>
</dbReference>
<evidence type="ECO:0000313" key="1">
    <source>
        <dbReference type="EMBL" id="GBM94482.1"/>
    </source>
</evidence>
<proteinExistence type="predicted"/>
<protein>
    <submittedName>
        <fullName evidence="1">Uncharacterized protein</fullName>
    </submittedName>
</protein>
<organism evidence="1 2">
    <name type="scientific">Araneus ventricosus</name>
    <name type="common">Orbweaver spider</name>
    <name type="synonym">Epeira ventricosa</name>
    <dbReference type="NCBI Taxonomy" id="182803"/>
    <lineage>
        <taxon>Eukaryota</taxon>
        <taxon>Metazoa</taxon>
        <taxon>Ecdysozoa</taxon>
        <taxon>Arthropoda</taxon>
        <taxon>Chelicerata</taxon>
        <taxon>Arachnida</taxon>
        <taxon>Araneae</taxon>
        <taxon>Araneomorphae</taxon>
        <taxon>Entelegynae</taxon>
        <taxon>Araneoidea</taxon>
        <taxon>Araneidae</taxon>
        <taxon>Araneus</taxon>
    </lineage>
</organism>
<dbReference type="EMBL" id="BGPR01003975">
    <property type="protein sequence ID" value="GBM94482.1"/>
    <property type="molecule type" value="Genomic_DNA"/>
</dbReference>
<gene>
    <name evidence="1" type="ORF">AVEN_219784_1</name>
</gene>